<accession>A0AAW0QKF7</accession>
<dbReference type="CDD" id="cd02440">
    <property type="entry name" value="AdoMet_MTases"/>
    <property type="match status" value="1"/>
</dbReference>
<gene>
    <name evidence="1" type="ORF">PG999_012112</name>
</gene>
<organism evidence="1 2">
    <name type="scientific">Apiospora kogelbergensis</name>
    <dbReference type="NCBI Taxonomy" id="1337665"/>
    <lineage>
        <taxon>Eukaryota</taxon>
        <taxon>Fungi</taxon>
        <taxon>Dikarya</taxon>
        <taxon>Ascomycota</taxon>
        <taxon>Pezizomycotina</taxon>
        <taxon>Sordariomycetes</taxon>
        <taxon>Xylariomycetidae</taxon>
        <taxon>Amphisphaeriales</taxon>
        <taxon>Apiosporaceae</taxon>
        <taxon>Apiospora</taxon>
    </lineage>
</organism>
<evidence type="ECO:0000313" key="2">
    <source>
        <dbReference type="Proteomes" id="UP001392437"/>
    </source>
</evidence>
<dbReference type="GO" id="GO:0032259">
    <property type="term" value="P:methylation"/>
    <property type="evidence" value="ECO:0007669"/>
    <property type="project" value="UniProtKB-KW"/>
</dbReference>
<protein>
    <submittedName>
        <fullName evidence="1">SAM-dependent methyltransferase-like protein</fullName>
    </submittedName>
</protein>
<keyword evidence="2" id="KW-1185">Reference proteome</keyword>
<dbReference type="Proteomes" id="UP001392437">
    <property type="component" value="Unassembled WGS sequence"/>
</dbReference>
<evidence type="ECO:0000313" key="1">
    <source>
        <dbReference type="EMBL" id="KAK8101738.1"/>
    </source>
</evidence>
<dbReference type="SUPFAM" id="SSF53335">
    <property type="entry name" value="S-adenosyl-L-methionine-dependent methyltransferases"/>
    <property type="match status" value="1"/>
</dbReference>
<dbReference type="InterPro" id="IPR029063">
    <property type="entry name" value="SAM-dependent_MTases_sf"/>
</dbReference>
<comment type="caution">
    <text evidence="1">The sequence shown here is derived from an EMBL/GenBank/DDBJ whole genome shotgun (WGS) entry which is preliminary data.</text>
</comment>
<dbReference type="Pfam" id="PF13489">
    <property type="entry name" value="Methyltransf_23"/>
    <property type="match status" value="1"/>
</dbReference>
<keyword evidence="1" id="KW-0489">Methyltransferase</keyword>
<reference evidence="1 2" key="1">
    <citation type="submission" date="2023-01" db="EMBL/GenBank/DDBJ databases">
        <title>Analysis of 21 Apiospora genomes using comparative genomics revels a genus with tremendous synthesis potential of carbohydrate active enzymes and secondary metabolites.</title>
        <authorList>
            <person name="Sorensen T."/>
        </authorList>
    </citation>
    <scope>NUCLEOTIDE SEQUENCE [LARGE SCALE GENOMIC DNA]</scope>
    <source>
        <strain evidence="1 2">CBS 117206</strain>
    </source>
</reference>
<name>A0AAW0QKF7_9PEZI</name>
<dbReference type="EMBL" id="JAQQWP010000009">
    <property type="protein sequence ID" value="KAK8101738.1"/>
    <property type="molecule type" value="Genomic_DNA"/>
</dbReference>
<proteinExistence type="predicted"/>
<dbReference type="GO" id="GO:0008168">
    <property type="term" value="F:methyltransferase activity"/>
    <property type="evidence" value="ECO:0007669"/>
    <property type="project" value="UniProtKB-KW"/>
</dbReference>
<keyword evidence="1" id="KW-0808">Transferase</keyword>
<dbReference type="Gene3D" id="3.40.50.150">
    <property type="entry name" value="Vaccinia Virus protein VP39"/>
    <property type="match status" value="1"/>
</dbReference>
<sequence length="293" mass="32007">MTSFSPQELATFLVYDFDHEHNIAAIQHRQQVTKAWGIPPGSSILEIGCGQGDFTVVLADAVGAAGRVVAVDPAPPDWGTPDYKTAHAHLLASPIGPRVTFVQEDPVSYLSGDGIGQPFDFIIFGYCIWFFAHPELLGKMLEKAHRHAKAVLIVEYSLSASIPAQVPHLLTALTDNALESFRGEESDRNIRCALSPAQIAASAAQAGWALLKEETVTPGEKQVEGRREVRMVVQPRLFRRDLDDVVSRVDTKVGTMLHAMVKAVEASTKLLEGGVDAVRNMDVWVARFEKPSK</sequence>
<dbReference type="AlphaFoldDB" id="A0AAW0QKF7"/>